<protein>
    <submittedName>
        <fullName evidence="2">Sulfotransferase family protein</fullName>
    </submittedName>
</protein>
<evidence type="ECO:0000256" key="1">
    <source>
        <dbReference type="ARBA" id="ARBA00009320"/>
    </source>
</evidence>
<dbReference type="Proteomes" id="UP000305848">
    <property type="component" value="Unassembled WGS sequence"/>
</dbReference>
<keyword evidence="2" id="KW-0808">Transferase</keyword>
<dbReference type="OrthoDB" id="272985at2"/>
<dbReference type="GO" id="GO:0016740">
    <property type="term" value="F:transferase activity"/>
    <property type="evidence" value="ECO:0007669"/>
    <property type="project" value="UniProtKB-KW"/>
</dbReference>
<sequence>MNNTKRICLWSSPRNLSTALMYSFAQRKDTLAVDEPLYAHYLRVTNADHPGKEEVLQSQEKDGAKVIAQMVDGLYDKPVVFFKQMTHHLVEVDTSFLSKTLNIIYIRNPKRIISSYAQVRKEVIMDDIGIAAQWQLYQFLQNNNYSCIVLDSGELLKNPEKVLTDLCTALTIPFDKAMLHWQSGQKKEDGVWAKYWYANVHQSTGFAKQPTSERPLPKYLESLYQESKVYYDLLIPHSIKA</sequence>
<organism evidence="2 3">
    <name type="scientific">Ilyomonas limi</name>
    <dbReference type="NCBI Taxonomy" id="2575867"/>
    <lineage>
        <taxon>Bacteria</taxon>
        <taxon>Pseudomonadati</taxon>
        <taxon>Bacteroidota</taxon>
        <taxon>Chitinophagia</taxon>
        <taxon>Chitinophagales</taxon>
        <taxon>Chitinophagaceae</taxon>
        <taxon>Ilyomonas</taxon>
    </lineage>
</organism>
<comment type="caution">
    <text evidence="2">The sequence shown here is derived from an EMBL/GenBank/DDBJ whole genome shotgun (WGS) entry which is preliminary data.</text>
</comment>
<dbReference type="GO" id="GO:0019752">
    <property type="term" value="P:carboxylic acid metabolic process"/>
    <property type="evidence" value="ECO:0007669"/>
    <property type="project" value="TreeGrafter"/>
</dbReference>
<proteinExistence type="inferred from homology"/>
<dbReference type="EMBL" id="SZQL01000008">
    <property type="protein sequence ID" value="TKK68231.1"/>
    <property type="molecule type" value="Genomic_DNA"/>
</dbReference>
<dbReference type="RefSeq" id="WP_137261910.1">
    <property type="nucleotide sequence ID" value="NZ_SZQL01000008.1"/>
</dbReference>
<dbReference type="InterPro" id="IPR027417">
    <property type="entry name" value="P-loop_NTPase"/>
</dbReference>
<dbReference type="PANTHER" id="PTHR42743">
    <property type="entry name" value="AMINO-ACID AMINOTRANSFERASE"/>
    <property type="match status" value="1"/>
</dbReference>
<dbReference type="SUPFAM" id="SSF52540">
    <property type="entry name" value="P-loop containing nucleoside triphosphate hydrolases"/>
    <property type="match status" value="1"/>
</dbReference>
<dbReference type="AlphaFoldDB" id="A0A4U3KZK9"/>
<dbReference type="PANTHER" id="PTHR42743:SF11">
    <property type="entry name" value="AMINODEOXYCHORISMATE LYASE"/>
    <property type="match status" value="1"/>
</dbReference>
<dbReference type="Gene3D" id="3.40.50.300">
    <property type="entry name" value="P-loop containing nucleotide triphosphate hydrolases"/>
    <property type="match status" value="1"/>
</dbReference>
<accession>A0A4U3KZK9</accession>
<name>A0A4U3KZK9_9BACT</name>
<dbReference type="InterPro" id="IPR050571">
    <property type="entry name" value="Class-IV_PLP-Dep_Aminotrnsfr"/>
</dbReference>
<keyword evidence="3" id="KW-1185">Reference proteome</keyword>
<evidence type="ECO:0000313" key="3">
    <source>
        <dbReference type="Proteomes" id="UP000305848"/>
    </source>
</evidence>
<dbReference type="Pfam" id="PF19798">
    <property type="entry name" value="Sulfotransfer_5"/>
    <property type="match status" value="1"/>
</dbReference>
<comment type="similarity">
    <text evidence="1">Belongs to the class-IV pyridoxal-phosphate-dependent aminotransferase family.</text>
</comment>
<reference evidence="2 3" key="1">
    <citation type="submission" date="2019-05" db="EMBL/GenBank/DDBJ databases">
        <title>Panacibacter sp. strain 17mud1-8 Genome sequencing and assembly.</title>
        <authorList>
            <person name="Chhetri G."/>
        </authorList>
    </citation>
    <scope>NUCLEOTIDE SEQUENCE [LARGE SCALE GENOMIC DNA]</scope>
    <source>
        <strain evidence="2 3">17mud1-8</strain>
    </source>
</reference>
<evidence type="ECO:0000313" key="2">
    <source>
        <dbReference type="EMBL" id="TKK68231.1"/>
    </source>
</evidence>
<gene>
    <name evidence="2" type="ORF">FC093_11390</name>
</gene>